<feature type="domain" description="C2H2-type" evidence="5">
    <location>
        <begin position="157"/>
        <end position="184"/>
    </location>
</feature>
<evidence type="ECO:0000256" key="2">
    <source>
        <dbReference type="ARBA" id="ARBA00022771"/>
    </source>
</evidence>
<evidence type="ECO:0000256" key="4">
    <source>
        <dbReference type="PROSITE-ProRule" id="PRU00042"/>
    </source>
</evidence>
<dbReference type="PANTHER" id="PTHR23235:SF120">
    <property type="entry name" value="KRUPPEL-LIKE FACTOR 15"/>
    <property type="match status" value="1"/>
</dbReference>
<dbReference type="PANTHER" id="PTHR23235">
    <property type="entry name" value="KRUEPPEL-LIKE TRANSCRIPTION FACTOR"/>
    <property type="match status" value="1"/>
</dbReference>
<name>A0AAV1JFU3_9NEOP</name>
<dbReference type="SMART" id="SM00355">
    <property type="entry name" value="ZnF_C2H2"/>
    <property type="match status" value="3"/>
</dbReference>
<keyword evidence="7" id="KW-1185">Reference proteome</keyword>
<reference evidence="6 7" key="1">
    <citation type="submission" date="2023-11" db="EMBL/GenBank/DDBJ databases">
        <authorList>
            <person name="Okamura Y."/>
        </authorList>
    </citation>
    <scope>NUCLEOTIDE SEQUENCE [LARGE SCALE GENOMIC DNA]</scope>
</reference>
<organism evidence="6 7">
    <name type="scientific">Leptosia nina</name>
    <dbReference type="NCBI Taxonomy" id="320188"/>
    <lineage>
        <taxon>Eukaryota</taxon>
        <taxon>Metazoa</taxon>
        <taxon>Ecdysozoa</taxon>
        <taxon>Arthropoda</taxon>
        <taxon>Hexapoda</taxon>
        <taxon>Insecta</taxon>
        <taxon>Pterygota</taxon>
        <taxon>Neoptera</taxon>
        <taxon>Endopterygota</taxon>
        <taxon>Lepidoptera</taxon>
        <taxon>Glossata</taxon>
        <taxon>Ditrysia</taxon>
        <taxon>Papilionoidea</taxon>
        <taxon>Pieridae</taxon>
        <taxon>Pierinae</taxon>
        <taxon>Leptosia</taxon>
    </lineage>
</organism>
<protein>
    <recommendedName>
        <fullName evidence="5">C2H2-type domain-containing protein</fullName>
    </recommendedName>
</protein>
<dbReference type="PROSITE" id="PS50157">
    <property type="entry name" value="ZINC_FINGER_C2H2_2"/>
    <property type="match status" value="3"/>
</dbReference>
<feature type="domain" description="C2H2-type" evidence="5">
    <location>
        <begin position="127"/>
        <end position="156"/>
    </location>
</feature>
<dbReference type="GO" id="GO:0000978">
    <property type="term" value="F:RNA polymerase II cis-regulatory region sequence-specific DNA binding"/>
    <property type="evidence" value="ECO:0007669"/>
    <property type="project" value="TreeGrafter"/>
</dbReference>
<proteinExistence type="predicted"/>
<comment type="caution">
    <text evidence="6">The sequence shown here is derived from an EMBL/GenBank/DDBJ whole genome shotgun (WGS) entry which is preliminary data.</text>
</comment>
<keyword evidence="2 4" id="KW-0863">Zinc-finger</keyword>
<dbReference type="AlphaFoldDB" id="A0AAV1JFU3"/>
<feature type="domain" description="C2H2-type" evidence="5">
    <location>
        <begin position="185"/>
        <end position="208"/>
    </location>
</feature>
<dbReference type="GO" id="GO:0000981">
    <property type="term" value="F:DNA-binding transcription factor activity, RNA polymerase II-specific"/>
    <property type="evidence" value="ECO:0007669"/>
    <property type="project" value="TreeGrafter"/>
</dbReference>
<evidence type="ECO:0000313" key="6">
    <source>
        <dbReference type="EMBL" id="CAK1548331.1"/>
    </source>
</evidence>
<dbReference type="GO" id="GO:0008270">
    <property type="term" value="F:zinc ion binding"/>
    <property type="evidence" value="ECO:0007669"/>
    <property type="project" value="UniProtKB-KW"/>
</dbReference>
<evidence type="ECO:0000256" key="1">
    <source>
        <dbReference type="ARBA" id="ARBA00022723"/>
    </source>
</evidence>
<sequence length="208" mass="24263">MNPVVTNRAGRPNKNTITKFTEEPRSIISQLLSEERQQSLLGTESDNIILHEKFTTNKTVHKPPFEYVNLASPVLQADREDQQKPFELNDFILSGFNEHYNDLNLNKTVLNRPKKHKSEMRDVNRMPVCSYPQCTYTTKNSSNMSKHKRTHSDYKLYLCDQCTFSTKFSNSLNVHKRLHTNVKPFLCPHCDYRCNSSSNLKKHIGHRH</sequence>
<accession>A0AAV1JFU3</accession>
<dbReference type="Proteomes" id="UP001497472">
    <property type="component" value="Unassembled WGS sequence"/>
</dbReference>
<evidence type="ECO:0000313" key="7">
    <source>
        <dbReference type="Proteomes" id="UP001497472"/>
    </source>
</evidence>
<dbReference type="PROSITE" id="PS00028">
    <property type="entry name" value="ZINC_FINGER_C2H2_1"/>
    <property type="match status" value="1"/>
</dbReference>
<dbReference type="SUPFAM" id="SSF57667">
    <property type="entry name" value="beta-beta-alpha zinc fingers"/>
    <property type="match status" value="2"/>
</dbReference>
<evidence type="ECO:0000259" key="5">
    <source>
        <dbReference type="PROSITE" id="PS50157"/>
    </source>
</evidence>
<keyword evidence="1" id="KW-0479">Metal-binding</keyword>
<dbReference type="EMBL" id="CAVLEF010000010">
    <property type="protein sequence ID" value="CAK1548331.1"/>
    <property type="molecule type" value="Genomic_DNA"/>
</dbReference>
<keyword evidence="3" id="KW-0862">Zinc</keyword>
<evidence type="ECO:0000256" key="3">
    <source>
        <dbReference type="ARBA" id="ARBA00022833"/>
    </source>
</evidence>
<dbReference type="Gene3D" id="3.30.160.60">
    <property type="entry name" value="Classic Zinc Finger"/>
    <property type="match status" value="2"/>
</dbReference>
<gene>
    <name evidence="6" type="ORF">LNINA_LOCUS7735</name>
</gene>
<dbReference type="InterPro" id="IPR036236">
    <property type="entry name" value="Znf_C2H2_sf"/>
</dbReference>
<dbReference type="InterPro" id="IPR013087">
    <property type="entry name" value="Znf_C2H2_type"/>
</dbReference>